<reference evidence="4 5" key="1">
    <citation type="submission" date="2016-10" db="EMBL/GenBank/DDBJ databases">
        <authorList>
            <person name="de Groot N.N."/>
        </authorList>
    </citation>
    <scope>NUCLEOTIDE SEQUENCE [LARGE SCALE GENOMIC DNA]</scope>
    <source>
        <strain evidence="4 5">DSM 44215</strain>
    </source>
</reference>
<dbReference type="Pfam" id="PF02591">
    <property type="entry name" value="Zn_ribbon_9"/>
    <property type="match status" value="1"/>
</dbReference>
<accession>A0A1H2IDX5</accession>
<evidence type="ECO:0000313" key="5">
    <source>
        <dbReference type="Proteomes" id="UP000183180"/>
    </source>
</evidence>
<keyword evidence="1" id="KW-0175">Coiled coil</keyword>
<dbReference type="InterPro" id="IPR003743">
    <property type="entry name" value="Zf-RING_7"/>
</dbReference>
<dbReference type="Proteomes" id="UP000183180">
    <property type="component" value="Unassembled WGS sequence"/>
</dbReference>
<proteinExistence type="predicted"/>
<dbReference type="EMBL" id="FNLM01000034">
    <property type="protein sequence ID" value="SDU42347.1"/>
    <property type="molecule type" value="Genomic_DNA"/>
</dbReference>
<sequence>MKVDAGVQRLLLDLADSDAEINRLEHRRKNLPENTEIAEHEKAIDAARDDLVRAEISAEDLGREYRRIESEVTGMTNREAKDSALLAAGGLAPKALSELQHELAGLGRRRAAFEDELLTLMEQQEAVEGERGRAAATISHLEEKVADARVRRDESLAAIEADLTRAHEKRDALAGEIDAGLLAVYDKQRANGRIGAGLLRARRCGACRMELDRGTIASISAALSDEVIRCEECGAILVRTAESGI</sequence>
<dbReference type="PANTHER" id="PTHR39082">
    <property type="entry name" value="PHOSPHOLIPASE C-BETA-2-RELATED"/>
    <property type="match status" value="1"/>
</dbReference>
<protein>
    <submittedName>
        <fullName evidence="4">Uncharacterized protein</fullName>
    </submittedName>
</protein>
<dbReference type="PANTHER" id="PTHR39082:SF1">
    <property type="entry name" value="SCAVENGER RECEPTOR CLASS A MEMBER 3"/>
    <property type="match status" value="1"/>
</dbReference>
<organism evidence="4 5">
    <name type="scientific">Gordonia westfalica</name>
    <dbReference type="NCBI Taxonomy" id="158898"/>
    <lineage>
        <taxon>Bacteria</taxon>
        <taxon>Bacillati</taxon>
        <taxon>Actinomycetota</taxon>
        <taxon>Actinomycetes</taxon>
        <taxon>Mycobacteriales</taxon>
        <taxon>Gordoniaceae</taxon>
        <taxon>Gordonia</taxon>
    </lineage>
</organism>
<dbReference type="STRING" id="158898.SAMN04488548_1341074"/>
<evidence type="ECO:0000259" key="2">
    <source>
        <dbReference type="Pfam" id="PF02591"/>
    </source>
</evidence>
<dbReference type="RefSeq" id="WP_074849424.1">
    <property type="nucleotide sequence ID" value="NZ_FNLM01000034.1"/>
</dbReference>
<gene>
    <name evidence="4" type="ORF">SAMN04488548_1341074</name>
</gene>
<dbReference type="AlphaFoldDB" id="A0A1H2IDX5"/>
<name>A0A1H2IDX5_9ACTN</name>
<dbReference type="Pfam" id="PF24481">
    <property type="entry name" value="CT398_CC"/>
    <property type="match status" value="1"/>
</dbReference>
<dbReference type="InterPro" id="IPR056003">
    <property type="entry name" value="CT398_CC_hairpin"/>
</dbReference>
<evidence type="ECO:0000256" key="1">
    <source>
        <dbReference type="SAM" id="Coils"/>
    </source>
</evidence>
<feature type="domain" description="CT398-like coiled coil hairpin" evidence="3">
    <location>
        <begin position="14"/>
        <end position="192"/>
    </location>
</feature>
<dbReference type="InterPro" id="IPR052376">
    <property type="entry name" value="Oxidative_Scav/Glycosyltrans"/>
</dbReference>
<evidence type="ECO:0000259" key="3">
    <source>
        <dbReference type="Pfam" id="PF24481"/>
    </source>
</evidence>
<dbReference type="OrthoDB" id="9784388at2"/>
<feature type="coiled-coil region" evidence="1">
    <location>
        <begin position="7"/>
        <end position="116"/>
    </location>
</feature>
<evidence type="ECO:0000313" key="4">
    <source>
        <dbReference type="EMBL" id="SDU42347.1"/>
    </source>
</evidence>
<dbReference type="Gene3D" id="1.10.287.1490">
    <property type="match status" value="1"/>
</dbReference>
<feature type="domain" description="C4-type zinc ribbon" evidence="2">
    <location>
        <begin position="203"/>
        <end position="237"/>
    </location>
</feature>